<gene>
    <name evidence="1" type="ORF">NIES2135_34610</name>
</gene>
<sequence>MLNRFVLLGLISVALNFSNTGFSHDYQSLRTKNDTRIASTNLEVLYPDAAVLNRQDWRTAQDIPWSKVAIVKDDFDGDYLAVLDKNYKRSGGGNIVSETGIVSNWAQNRVRVFAYTLRKQCGFLNVVCREVDRTGLETKTLDIRIGDQVFNLRGENGNFPVSPELATALYNAPPGKAKIRITLEGSGGTINNDIGEGTVKAWKVVYKPSK</sequence>
<keyword evidence="2" id="KW-1185">Reference proteome</keyword>
<accession>A0A1Z4JJ98</accession>
<evidence type="ECO:0000313" key="2">
    <source>
        <dbReference type="Proteomes" id="UP000217895"/>
    </source>
</evidence>
<organism evidence="1 2">
    <name type="scientific">Leptolyngbya boryana NIES-2135</name>
    <dbReference type="NCBI Taxonomy" id="1973484"/>
    <lineage>
        <taxon>Bacteria</taxon>
        <taxon>Bacillati</taxon>
        <taxon>Cyanobacteriota</taxon>
        <taxon>Cyanophyceae</taxon>
        <taxon>Leptolyngbyales</taxon>
        <taxon>Leptolyngbyaceae</taxon>
        <taxon>Leptolyngbya group</taxon>
        <taxon>Leptolyngbya</taxon>
    </lineage>
</organism>
<proteinExistence type="predicted"/>
<reference evidence="1 2" key="1">
    <citation type="submission" date="2017-06" db="EMBL/GenBank/DDBJ databases">
        <title>Genome sequencing of cyanobaciteial culture collection at National Institute for Environmental Studies (NIES).</title>
        <authorList>
            <person name="Hirose Y."/>
            <person name="Shimura Y."/>
            <person name="Fujisawa T."/>
            <person name="Nakamura Y."/>
            <person name="Kawachi M."/>
        </authorList>
    </citation>
    <scope>NUCLEOTIDE SEQUENCE [LARGE SCALE GENOMIC DNA]</scope>
    <source>
        <strain evidence="1 2">NIES-2135</strain>
    </source>
</reference>
<dbReference type="AlphaFoldDB" id="A0A1Z4JJ98"/>
<protein>
    <submittedName>
        <fullName evidence="1">Uncharacterized protein</fullName>
    </submittedName>
</protein>
<evidence type="ECO:0000313" key="1">
    <source>
        <dbReference type="EMBL" id="BAY56627.1"/>
    </source>
</evidence>
<dbReference type="Proteomes" id="UP000217895">
    <property type="component" value="Chromosome"/>
</dbReference>
<dbReference type="EMBL" id="AP018203">
    <property type="protein sequence ID" value="BAY56627.1"/>
    <property type="molecule type" value="Genomic_DNA"/>
</dbReference>
<name>A0A1Z4JJ98_LEPBY</name>